<name>A0ABR3N5Y7_9TELE</name>
<accession>A0ABR3N5Y7</accession>
<evidence type="ECO:0000313" key="1">
    <source>
        <dbReference type="EMBL" id="KAL1272308.1"/>
    </source>
</evidence>
<sequence>MRRCLLCLTSALSRARSTLNLNECRYYVELSRTDPKHLAEALRPRAPPCHPSVCICLSPALFTCSPLQSMRLPLKLPFPVISPAGMPLRSEGTRKNEHNTQRSTFGTDLSAVRSTCQSAAWIIKCKREKNFT</sequence>
<dbReference type="Proteomes" id="UP001558613">
    <property type="component" value="Unassembled WGS sequence"/>
</dbReference>
<protein>
    <recommendedName>
        <fullName evidence="3">Secreted protein</fullName>
    </recommendedName>
</protein>
<gene>
    <name evidence="1" type="ORF">QQF64_028170</name>
</gene>
<proteinExistence type="predicted"/>
<evidence type="ECO:0000313" key="2">
    <source>
        <dbReference type="Proteomes" id="UP001558613"/>
    </source>
</evidence>
<evidence type="ECO:0008006" key="3">
    <source>
        <dbReference type="Google" id="ProtNLM"/>
    </source>
</evidence>
<organism evidence="1 2">
    <name type="scientific">Cirrhinus molitorella</name>
    <name type="common">mud carp</name>
    <dbReference type="NCBI Taxonomy" id="172907"/>
    <lineage>
        <taxon>Eukaryota</taxon>
        <taxon>Metazoa</taxon>
        <taxon>Chordata</taxon>
        <taxon>Craniata</taxon>
        <taxon>Vertebrata</taxon>
        <taxon>Euteleostomi</taxon>
        <taxon>Actinopterygii</taxon>
        <taxon>Neopterygii</taxon>
        <taxon>Teleostei</taxon>
        <taxon>Ostariophysi</taxon>
        <taxon>Cypriniformes</taxon>
        <taxon>Cyprinidae</taxon>
        <taxon>Labeoninae</taxon>
        <taxon>Labeonini</taxon>
        <taxon>Cirrhinus</taxon>
    </lineage>
</organism>
<keyword evidence="2" id="KW-1185">Reference proteome</keyword>
<reference evidence="1 2" key="1">
    <citation type="submission" date="2023-09" db="EMBL/GenBank/DDBJ databases">
        <authorList>
            <person name="Wang M."/>
        </authorList>
    </citation>
    <scope>NUCLEOTIDE SEQUENCE [LARGE SCALE GENOMIC DNA]</scope>
    <source>
        <strain evidence="1">GT-2023</strain>
        <tissue evidence="1">Liver</tissue>
    </source>
</reference>
<comment type="caution">
    <text evidence="1">The sequence shown here is derived from an EMBL/GenBank/DDBJ whole genome shotgun (WGS) entry which is preliminary data.</text>
</comment>
<dbReference type="EMBL" id="JAYMGO010000006">
    <property type="protein sequence ID" value="KAL1272308.1"/>
    <property type="molecule type" value="Genomic_DNA"/>
</dbReference>